<dbReference type="Proteomes" id="UP000677803">
    <property type="component" value="Unassembled WGS sequence"/>
</dbReference>
<organism evidence="2 3">
    <name type="scientific">Menidia menidia</name>
    <name type="common">Atlantic silverside</name>
    <dbReference type="NCBI Taxonomy" id="238744"/>
    <lineage>
        <taxon>Eukaryota</taxon>
        <taxon>Metazoa</taxon>
        <taxon>Chordata</taxon>
        <taxon>Craniata</taxon>
        <taxon>Vertebrata</taxon>
        <taxon>Euteleostomi</taxon>
        <taxon>Actinopterygii</taxon>
        <taxon>Neopterygii</taxon>
        <taxon>Teleostei</taxon>
        <taxon>Neoteleostei</taxon>
        <taxon>Acanthomorphata</taxon>
        <taxon>Ovalentaria</taxon>
        <taxon>Atherinomorphae</taxon>
        <taxon>Atheriniformes</taxon>
        <taxon>Atherinopsidae</taxon>
        <taxon>Menidiinae</taxon>
        <taxon>Menidia</taxon>
    </lineage>
</organism>
<dbReference type="EMBL" id="CAJRST010038023">
    <property type="protein sequence ID" value="CAG6010318.1"/>
    <property type="molecule type" value="Genomic_DNA"/>
</dbReference>
<evidence type="ECO:0000313" key="3">
    <source>
        <dbReference type="Proteomes" id="UP000677803"/>
    </source>
</evidence>
<keyword evidence="3" id="KW-1185">Reference proteome</keyword>
<feature type="signal peptide" evidence="1">
    <location>
        <begin position="1"/>
        <end position="32"/>
    </location>
</feature>
<sequence length="456" mass="50308">MLQGGFFKVPTQLLELSLTLLVHLNLSGCCSSSFLKSFTDLLKFPGEFLDLLLKLSTKRLFILNLAEKLADFKIHNGFLGQFQISFKFPFGSLEFLELLLATLHGEVLSLIQTMLEVLDCDLQVLLHPLQTYISDSLFGFLFGISSFLNSIIHLTLNLDKSCSQLLNLSQHQTISALHHGNLLLHVFLSSESIIKPYKTHLELSLDIPQLFLGLSSLPVGMTQLNLHLIQVSLHLLLDSQSIIPAPDLSIKSALHGVNHPLAVSLDLLHFFIFLCQLPVNFTFDLVELKLNTENLGLLLIQSLFIGVLHLEQLSAERTGLLLGSFQLCLALLILLFPLGQDLHLQRSEIDLIKVPLLLVQVGSQSISSLHINHEVLHLPLQPLLGLLQRSTLGVDRLNGFLSILKALGNALNSISLIFASPLSNLTVGLGHSSLQLSLCLLLLLKLLSEQITVMAG</sequence>
<name>A0A8S4BSW6_9TELE</name>
<dbReference type="AlphaFoldDB" id="A0A8S4BSW6"/>
<keyword evidence="1" id="KW-0732">Signal</keyword>
<feature type="chain" id="PRO_5035881220" evidence="1">
    <location>
        <begin position="33"/>
        <end position="456"/>
    </location>
</feature>
<evidence type="ECO:0000313" key="2">
    <source>
        <dbReference type="EMBL" id="CAG6010318.1"/>
    </source>
</evidence>
<gene>
    <name evidence="2" type="ORF">MMEN_LOCUS18989</name>
</gene>
<protein>
    <submittedName>
        <fullName evidence="2">(Atlantic silverside) hypothetical protein</fullName>
    </submittedName>
</protein>
<comment type="caution">
    <text evidence="2">The sequence shown here is derived from an EMBL/GenBank/DDBJ whole genome shotgun (WGS) entry which is preliminary data.</text>
</comment>
<dbReference type="OrthoDB" id="8938362at2759"/>
<accession>A0A8S4BSW6</accession>
<proteinExistence type="predicted"/>
<reference evidence="2" key="1">
    <citation type="submission" date="2021-05" db="EMBL/GenBank/DDBJ databases">
        <authorList>
            <person name="Tigano A."/>
        </authorList>
    </citation>
    <scope>NUCLEOTIDE SEQUENCE</scope>
</reference>
<evidence type="ECO:0000256" key="1">
    <source>
        <dbReference type="SAM" id="SignalP"/>
    </source>
</evidence>